<dbReference type="InterPro" id="IPR036388">
    <property type="entry name" value="WH-like_DNA-bd_sf"/>
</dbReference>
<evidence type="ECO:0000256" key="4">
    <source>
        <dbReference type="ARBA" id="ARBA00022490"/>
    </source>
</evidence>
<dbReference type="InterPro" id="IPR053926">
    <property type="entry name" value="RecX_HTH_1st"/>
</dbReference>
<dbReference type="GO" id="GO:0005737">
    <property type="term" value="C:cytoplasm"/>
    <property type="evidence" value="ECO:0007669"/>
    <property type="project" value="UniProtKB-SubCell"/>
</dbReference>
<keyword evidence="4 5" id="KW-0963">Cytoplasm</keyword>
<evidence type="ECO:0000313" key="8">
    <source>
        <dbReference type="EMBL" id="WOT03120.1"/>
    </source>
</evidence>
<name>A0AAF0YYX4_9CORY</name>
<feature type="domain" description="RecX second three-helical" evidence="6">
    <location>
        <begin position="93"/>
        <end position="134"/>
    </location>
</feature>
<comment type="function">
    <text evidence="5">Modulates RecA activity.</text>
</comment>
<comment type="similarity">
    <text evidence="2 5">Belongs to the RecX family.</text>
</comment>
<dbReference type="Gene3D" id="1.10.10.10">
    <property type="entry name" value="Winged helix-like DNA-binding domain superfamily/Winged helix DNA-binding domain"/>
    <property type="match status" value="2"/>
</dbReference>
<protein>
    <recommendedName>
        <fullName evidence="3 5">Regulatory protein RecX</fullName>
    </recommendedName>
</protein>
<comment type="subcellular location">
    <subcellularLocation>
        <location evidence="1 5">Cytoplasm</location>
    </subcellularLocation>
</comment>
<dbReference type="Pfam" id="PF21982">
    <property type="entry name" value="RecX_HTH1"/>
    <property type="match status" value="1"/>
</dbReference>
<dbReference type="HAMAP" id="MF_01114">
    <property type="entry name" value="RecX"/>
    <property type="match status" value="1"/>
</dbReference>
<evidence type="ECO:0000256" key="2">
    <source>
        <dbReference type="ARBA" id="ARBA00009695"/>
    </source>
</evidence>
<sequence length="203" mass="23204">MSKTHRDPYSVSKEEKIELLARAISEFEASDESLLFDDTSEKAKAPVRERALRLLDARMRSAHELTDRLVGAKFPRPVVEEVVRELARDGLVDDAVFAREWVRVRHARRGKSSAMLDRELERKGISPELRAAALEQISEDDEESMVRAIIEKKARSIKEVPTDRKGRDRDLRRLVGVAARRGFPQGLCISIAKEVVARRYEEL</sequence>
<evidence type="ECO:0000313" key="9">
    <source>
        <dbReference type="Proteomes" id="UP000234560"/>
    </source>
</evidence>
<dbReference type="EMBL" id="CP136958">
    <property type="protein sequence ID" value="WOT03120.1"/>
    <property type="molecule type" value="Genomic_DNA"/>
</dbReference>
<dbReference type="AlphaFoldDB" id="A0AAF0YYX4"/>
<evidence type="ECO:0000256" key="1">
    <source>
        <dbReference type="ARBA" id="ARBA00004496"/>
    </source>
</evidence>
<dbReference type="KEGG" id="cpyr:CYJ47_04975"/>
<organism evidence="8 9">
    <name type="scientific">Corynebacterium pyruviciproducens</name>
    <dbReference type="NCBI Taxonomy" id="598660"/>
    <lineage>
        <taxon>Bacteria</taxon>
        <taxon>Bacillati</taxon>
        <taxon>Actinomycetota</taxon>
        <taxon>Actinomycetes</taxon>
        <taxon>Mycobacteriales</taxon>
        <taxon>Corynebacteriaceae</taxon>
        <taxon>Corynebacterium</taxon>
    </lineage>
</organism>
<dbReference type="RefSeq" id="WP_101678265.1">
    <property type="nucleotide sequence ID" value="NZ_CAUPGZ010000006.1"/>
</dbReference>
<accession>A0AAF0YYX4</accession>
<dbReference type="InterPro" id="IPR003783">
    <property type="entry name" value="Regulatory_RecX"/>
</dbReference>
<dbReference type="GO" id="GO:0006282">
    <property type="term" value="P:regulation of DNA repair"/>
    <property type="evidence" value="ECO:0007669"/>
    <property type="project" value="UniProtKB-UniRule"/>
</dbReference>
<feature type="domain" description="RecX first three-helical" evidence="7">
    <location>
        <begin position="48"/>
        <end position="86"/>
    </location>
</feature>
<evidence type="ECO:0000259" key="7">
    <source>
        <dbReference type="Pfam" id="PF21982"/>
    </source>
</evidence>
<proteinExistence type="inferred from homology"/>
<gene>
    <name evidence="5" type="primary">recX</name>
    <name evidence="8" type="ORF">CYJ47_04975</name>
</gene>
<evidence type="ECO:0000256" key="5">
    <source>
        <dbReference type="HAMAP-Rule" id="MF_01114"/>
    </source>
</evidence>
<evidence type="ECO:0000256" key="3">
    <source>
        <dbReference type="ARBA" id="ARBA00018111"/>
    </source>
</evidence>
<dbReference type="Proteomes" id="UP000234560">
    <property type="component" value="Chromosome"/>
</dbReference>
<evidence type="ECO:0000259" key="6">
    <source>
        <dbReference type="Pfam" id="PF02631"/>
    </source>
</evidence>
<reference evidence="8" key="1">
    <citation type="submission" date="2017-12" db="EMBL/GenBank/DDBJ databases">
        <authorList>
            <person name="Thomas-White K."/>
            <person name="Wolfe A.J."/>
        </authorList>
    </citation>
    <scope>NUCLEOTIDE SEQUENCE</scope>
    <source>
        <strain evidence="8">UMB0763</strain>
    </source>
</reference>
<dbReference type="PANTHER" id="PTHR33602">
    <property type="entry name" value="REGULATORY PROTEIN RECX FAMILY PROTEIN"/>
    <property type="match status" value="1"/>
</dbReference>
<dbReference type="InterPro" id="IPR053924">
    <property type="entry name" value="RecX_HTH_2nd"/>
</dbReference>
<dbReference type="Pfam" id="PF02631">
    <property type="entry name" value="RecX_HTH2"/>
    <property type="match status" value="1"/>
</dbReference>
<reference evidence="8" key="2">
    <citation type="submission" date="2023-10" db="EMBL/GenBank/DDBJ databases">
        <authorList>
            <person name="Choi B."/>
        </authorList>
    </citation>
    <scope>NUCLEOTIDE SEQUENCE</scope>
    <source>
        <strain evidence="8">UMB0763</strain>
    </source>
</reference>
<dbReference type="PANTHER" id="PTHR33602:SF1">
    <property type="entry name" value="REGULATORY PROTEIN RECX FAMILY PROTEIN"/>
    <property type="match status" value="1"/>
</dbReference>